<keyword evidence="8" id="KW-0249">Electron transport</keyword>
<dbReference type="PANTHER" id="PTHR30365:SF15">
    <property type="entry name" value="CYTOCHROME BD UBIQUINOL OXIDASE SUBUNIT 1"/>
    <property type="match status" value="1"/>
</dbReference>
<dbReference type="GO" id="GO:0020037">
    <property type="term" value="F:heme binding"/>
    <property type="evidence" value="ECO:0007669"/>
    <property type="project" value="TreeGrafter"/>
</dbReference>
<dbReference type="Proteomes" id="UP000253303">
    <property type="component" value="Unassembled WGS sequence"/>
</dbReference>
<evidence type="ECO:0000256" key="11">
    <source>
        <dbReference type="ARBA" id="ARBA00023136"/>
    </source>
</evidence>
<accession>A0A366LNW9</accession>
<reference evidence="13 14" key="1">
    <citation type="submission" date="2018-06" db="EMBL/GenBank/DDBJ databases">
        <title>Sphaerisporangium craniellae sp. nov., isolated from a marine sponge in the South China Sea.</title>
        <authorList>
            <person name="Li L."/>
        </authorList>
    </citation>
    <scope>NUCLEOTIDE SEQUENCE [LARGE SCALE GENOMIC DNA]</scope>
    <source>
        <strain evidence="13 14">LHW63015</strain>
    </source>
</reference>
<comment type="similarity">
    <text evidence="2">Belongs to the cytochrome ubiquinol oxidase subunit 1 family.</text>
</comment>
<keyword evidence="14" id="KW-1185">Reference proteome</keyword>
<feature type="transmembrane region" description="Helical" evidence="12">
    <location>
        <begin position="91"/>
        <end position="117"/>
    </location>
</feature>
<feature type="transmembrane region" description="Helical" evidence="12">
    <location>
        <begin position="124"/>
        <end position="145"/>
    </location>
</feature>
<keyword evidence="6 12" id="KW-0812">Transmembrane</keyword>
<keyword evidence="10" id="KW-0408">Iron</keyword>
<keyword evidence="9 12" id="KW-1133">Transmembrane helix</keyword>
<evidence type="ECO:0000256" key="2">
    <source>
        <dbReference type="ARBA" id="ARBA00009819"/>
    </source>
</evidence>
<keyword evidence="7" id="KW-0479">Metal-binding</keyword>
<feature type="transmembrane region" description="Helical" evidence="12">
    <location>
        <begin position="370"/>
        <end position="391"/>
    </location>
</feature>
<evidence type="ECO:0000256" key="4">
    <source>
        <dbReference type="ARBA" id="ARBA00022475"/>
    </source>
</evidence>
<evidence type="ECO:0000256" key="9">
    <source>
        <dbReference type="ARBA" id="ARBA00022989"/>
    </source>
</evidence>
<feature type="transmembrane region" description="Helical" evidence="12">
    <location>
        <begin position="221"/>
        <end position="241"/>
    </location>
</feature>
<evidence type="ECO:0000256" key="6">
    <source>
        <dbReference type="ARBA" id="ARBA00022692"/>
    </source>
</evidence>
<keyword evidence="5" id="KW-0349">Heme</keyword>
<dbReference type="AlphaFoldDB" id="A0A366LNW9"/>
<evidence type="ECO:0000256" key="5">
    <source>
        <dbReference type="ARBA" id="ARBA00022617"/>
    </source>
</evidence>
<evidence type="ECO:0000256" key="12">
    <source>
        <dbReference type="SAM" id="Phobius"/>
    </source>
</evidence>
<evidence type="ECO:0000256" key="1">
    <source>
        <dbReference type="ARBA" id="ARBA00004651"/>
    </source>
</evidence>
<dbReference type="OrthoDB" id="9807042at2"/>
<keyword evidence="3" id="KW-0813">Transport</keyword>
<proteinExistence type="inferred from homology"/>
<dbReference type="RefSeq" id="WP_113985158.1">
    <property type="nucleotide sequence ID" value="NZ_QMEY01000022.1"/>
</dbReference>
<dbReference type="PIRSF" id="PIRSF006446">
    <property type="entry name" value="Cyt_quinol_oxidase_1"/>
    <property type="match status" value="1"/>
</dbReference>
<dbReference type="InterPro" id="IPR002585">
    <property type="entry name" value="Cyt-d_ubiquinol_oxidase_su_1"/>
</dbReference>
<evidence type="ECO:0000313" key="14">
    <source>
        <dbReference type="Proteomes" id="UP000253303"/>
    </source>
</evidence>
<keyword evidence="4" id="KW-1003">Cell membrane</keyword>
<dbReference type="GO" id="GO:0070069">
    <property type="term" value="C:cytochrome complex"/>
    <property type="evidence" value="ECO:0007669"/>
    <property type="project" value="InterPro"/>
</dbReference>
<dbReference type="GO" id="GO:0016682">
    <property type="term" value="F:oxidoreductase activity, acting on diphenols and related substances as donors, oxygen as acceptor"/>
    <property type="evidence" value="ECO:0007669"/>
    <property type="project" value="TreeGrafter"/>
</dbReference>
<keyword evidence="11 12" id="KW-0472">Membrane</keyword>
<evidence type="ECO:0000313" key="13">
    <source>
        <dbReference type="EMBL" id="RBQ15618.1"/>
    </source>
</evidence>
<dbReference type="GO" id="GO:0046872">
    <property type="term" value="F:metal ion binding"/>
    <property type="evidence" value="ECO:0007669"/>
    <property type="project" value="UniProtKB-KW"/>
</dbReference>
<evidence type="ECO:0000256" key="10">
    <source>
        <dbReference type="ARBA" id="ARBA00023004"/>
    </source>
</evidence>
<comment type="subcellular location">
    <subcellularLocation>
        <location evidence="1">Cell membrane</location>
        <topology evidence="1">Multi-pass membrane protein</topology>
    </subcellularLocation>
</comment>
<dbReference type="GO" id="GO:0019646">
    <property type="term" value="P:aerobic electron transport chain"/>
    <property type="evidence" value="ECO:0007669"/>
    <property type="project" value="InterPro"/>
</dbReference>
<evidence type="ECO:0000256" key="8">
    <source>
        <dbReference type="ARBA" id="ARBA00022982"/>
    </source>
</evidence>
<dbReference type="GO" id="GO:0009055">
    <property type="term" value="F:electron transfer activity"/>
    <property type="evidence" value="ECO:0007669"/>
    <property type="project" value="InterPro"/>
</dbReference>
<feature type="transmembrane region" description="Helical" evidence="12">
    <location>
        <begin position="181"/>
        <end position="200"/>
    </location>
</feature>
<name>A0A366LNW9_9ACTN</name>
<comment type="caution">
    <text evidence="13">The sequence shown here is derived from an EMBL/GenBank/DDBJ whole genome shotgun (WGS) entry which is preliminary data.</text>
</comment>
<dbReference type="PANTHER" id="PTHR30365">
    <property type="entry name" value="CYTOCHROME D UBIQUINOL OXIDASE"/>
    <property type="match status" value="1"/>
</dbReference>
<organism evidence="13 14">
    <name type="scientific">Spongiactinospora rosea</name>
    <dbReference type="NCBI Taxonomy" id="2248750"/>
    <lineage>
        <taxon>Bacteria</taxon>
        <taxon>Bacillati</taxon>
        <taxon>Actinomycetota</taxon>
        <taxon>Actinomycetes</taxon>
        <taxon>Streptosporangiales</taxon>
        <taxon>Streptosporangiaceae</taxon>
        <taxon>Spongiactinospora</taxon>
    </lineage>
</organism>
<evidence type="ECO:0000256" key="7">
    <source>
        <dbReference type="ARBA" id="ARBA00022723"/>
    </source>
</evidence>
<evidence type="ECO:0000256" key="3">
    <source>
        <dbReference type="ARBA" id="ARBA00022448"/>
    </source>
</evidence>
<feature type="transmembrane region" description="Helical" evidence="12">
    <location>
        <begin position="12"/>
        <end position="36"/>
    </location>
</feature>
<sequence>MESTLDLARSMFAVTAGGHFLFVALTLGLATVVAVMQTRATIGGSAIHLRMTRFWGRLYVINYAMGIVTGLVMEFQFGLNWSGLMHYTGSTFGAALAMETLLAFFLESTFLGLWIFGWGRLNRWVHLATIWVVALTAYASAYFILVSNGLMQNPVGYAVVDGEMRLTDPVAVFTNPAALQAFGHVGSAALVVAGFLLAGVSAYHLRRRTSEQEFFRRSLRIGVGLTLPGLVVVTGFGGVQFEIMQGMKGAVFGGDAAQVARYQEMMVAAHGPGDYVPPAGPVQAGGTVMLALCAVMLLISLVSFVLMFFPAAVRGLRAWHVLLIAAVPLPYVAMLGGWVLREIGRQPWVVYGRLTTAEALSDLTPGQVRVSFFGFTALFVAIVALNAWMLARHARRGPEESVVTPVAVPVVSY</sequence>
<dbReference type="EMBL" id="QMEY01000022">
    <property type="protein sequence ID" value="RBQ15618.1"/>
    <property type="molecule type" value="Genomic_DNA"/>
</dbReference>
<protein>
    <submittedName>
        <fullName evidence="13">Cytochrome ubiquinol oxidase subunit I</fullName>
    </submittedName>
</protein>
<dbReference type="Pfam" id="PF01654">
    <property type="entry name" value="Cyt_bd_oxida_I"/>
    <property type="match status" value="2"/>
</dbReference>
<feature type="transmembrane region" description="Helical" evidence="12">
    <location>
        <begin position="288"/>
        <end position="309"/>
    </location>
</feature>
<feature type="transmembrane region" description="Helical" evidence="12">
    <location>
        <begin position="57"/>
        <end position="79"/>
    </location>
</feature>
<gene>
    <name evidence="13" type="ORF">DP939_35210</name>
</gene>
<feature type="transmembrane region" description="Helical" evidence="12">
    <location>
        <begin position="321"/>
        <end position="340"/>
    </location>
</feature>
<dbReference type="GO" id="GO:0005886">
    <property type="term" value="C:plasma membrane"/>
    <property type="evidence" value="ECO:0007669"/>
    <property type="project" value="UniProtKB-SubCell"/>
</dbReference>